<dbReference type="PANTHER" id="PTHR43568">
    <property type="entry name" value="P PROTEIN"/>
    <property type="match status" value="1"/>
</dbReference>
<reference evidence="8 9" key="1">
    <citation type="submission" date="2020-08" db="EMBL/GenBank/DDBJ databases">
        <title>Genome public.</title>
        <authorList>
            <person name="Liu C."/>
            <person name="Sun Q."/>
        </authorList>
    </citation>
    <scope>NUCLEOTIDE SEQUENCE [LARGE SCALE GENOMIC DNA]</scope>
    <source>
        <strain evidence="8 9">NSJ-43</strain>
    </source>
</reference>
<feature type="transmembrane region" description="Helical" evidence="6">
    <location>
        <begin position="276"/>
        <end position="298"/>
    </location>
</feature>
<evidence type="ECO:0000256" key="2">
    <source>
        <dbReference type="ARBA" id="ARBA00022448"/>
    </source>
</evidence>
<evidence type="ECO:0000256" key="4">
    <source>
        <dbReference type="ARBA" id="ARBA00022989"/>
    </source>
</evidence>
<comment type="caution">
    <text evidence="8">The sequence shown here is derived from an EMBL/GenBank/DDBJ whole genome shotgun (WGS) entry which is preliminary data.</text>
</comment>
<keyword evidence="9" id="KW-1185">Reference proteome</keyword>
<feature type="transmembrane region" description="Helical" evidence="6">
    <location>
        <begin position="310"/>
        <end position="332"/>
    </location>
</feature>
<sequence>MKIYVKKICKFVKTDTVLVVSIVLAVISMLAVKPDRQYLTYIDFRTLAILFCLMTIVAVFRQEGIFDFIADKVLNKVRNTSSIVLVLVLLCFFMSMIITNDVALITFVPLAIIILNKTEECVREKWILNCVAMQTVAANLGSMLTPIGNPQNLFLYGKLNSESANTGVLGFVKLMLLYSIVSLILLIVWVAALKIILEKRSDNRNEKNQYDTGNIRKVYGKTLKNVNKAYLINYSALFLISILAVAHKVHYIIPLILVLLYSVIRNRKVLTKVDYSLLATFVALFVFIGNVGRIPFFSHALMRIIGGRETITAIIASQVISNVPAAILLAGFTDNISALIVGTNIGGLGTLIASMASLISFKYISRDKPDLKKKYFITFTISNIVFLIILVVLYYLSL</sequence>
<evidence type="ECO:0000256" key="3">
    <source>
        <dbReference type="ARBA" id="ARBA00022692"/>
    </source>
</evidence>
<feature type="transmembrane region" description="Helical" evidence="6">
    <location>
        <begin position="12"/>
        <end position="32"/>
    </location>
</feature>
<name>A0ABR7FYH5_9FIRM</name>
<comment type="subcellular location">
    <subcellularLocation>
        <location evidence="1">Membrane</location>
        <topology evidence="1">Multi-pass membrane protein</topology>
    </subcellularLocation>
</comment>
<dbReference type="Pfam" id="PF03600">
    <property type="entry name" value="CitMHS"/>
    <property type="match status" value="1"/>
</dbReference>
<proteinExistence type="predicted"/>
<feature type="transmembrane region" description="Helical" evidence="6">
    <location>
        <begin position="375"/>
        <end position="396"/>
    </location>
</feature>
<feature type="transmembrane region" description="Helical" evidence="6">
    <location>
        <begin position="338"/>
        <end position="363"/>
    </location>
</feature>
<feature type="transmembrane region" description="Helical" evidence="6">
    <location>
        <begin position="231"/>
        <end position="264"/>
    </location>
</feature>
<evidence type="ECO:0000256" key="1">
    <source>
        <dbReference type="ARBA" id="ARBA00004141"/>
    </source>
</evidence>
<dbReference type="PANTHER" id="PTHR43568:SF1">
    <property type="entry name" value="P PROTEIN"/>
    <property type="match status" value="1"/>
</dbReference>
<dbReference type="InterPro" id="IPR004680">
    <property type="entry name" value="Cit_transptr-like_dom"/>
</dbReference>
<protein>
    <submittedName>
        <fullName evidence="8">Citrate transporter</fullName>
    </submittedName>
</protein>
<evidence type="ECO:0000259" key="7">
    <source>
        <dbReference type="Pfam" id="PF03600"/>
    </source>
</evidence>
<accession>A0ABR7FYH5</accession>
<keyword evidence="3 6" id="KW-0812">Transmembrane</keyword>
<feature type="transmembrane region" description="Helical" evidence="6">
    <location>
        <begin position="82"/>
        <end position="115"/>
    </location>
</feature>
<evidence type="ECO:0000313" key="9">
    <source>
        <dbReference type="Proteomes" id="UP000628463"/>
    </source>
</evidence>
<dbReference type="EMBL" id="JACOPD010000002">
    <property type="protein sequence ID" value="MBC5680242.1"/>
    <property type="molecule type" value="Genomic_DNA"/>
</dbReference>
<dbReference type="InterPro" id="IPR051475">
    <property type="entry name" value="Diverse_Ion_Transporter"/>
</dbReference>
<dbReference type="Proteomes" id="UP000628463">
    <property type="component" value="Unassembled WGS sequence"/>
</dbReference>
<keyword evidence="4 6" id="KW-1133">Transmembrane helix</keyword>
<evidence type="ECO:0000313" key="8">
    <source>
        <dbReference type="EMBL" id="MBC5680242.1"/>
    </source>
</evidence>
<organism evidence="8 9">
    <name type="scientific">Lachnospira hominis</name>
    <name type="common">ex Liu et al. 2021</name>
    <dbReference type="NCBI Taxonomy" id="2763051"/>
    <lineage>
        <taxon>Bacteria</taxon>
        <taxon>Bacillati</taxon>
        <taxon>Bacillota</taxon>
        <taxon>Clostridia</taxon>
        <taxon>Lachnospirales</taxon>
        <taxon>Lachnospiraceae</taxon>
        <taxon>Lachnospira</taxon>
    </lineage>
</organism>
<feature type="transmembrane region" description="Helical" evidence="6">
    <location>
        <begin position="175"/>
        <end position="197"/>
    </location>
</feature>
<keyword evidence="5 6" id="KW-0472">Membrane</keyword>
<evidence type="ECO:0000256" key="6">
    <source>
        <dbReference type="SAM" id="Phobius"/>
    </source>
</evidence>
<feature type="domain" description="Citrate transporter-like" evidence="7">
    <location>
        <begin position="19"/>
        <end position="331"/>
    </location>
</feature>
<evidence type="ECO:0000256" key="5">
    <source>
        <dbReference type="ARBA" id="ARBA00023136"/>
    </source>
</evidence>
<feature type="transmembrane region" description="Helical" evidence="6">
    <location>
        <begin position="38"/>
        <end position="61"/>
    </location>
</feature>
<keyword evidence="2" id="KW-0813">Transport</keyword>
<gene>
    <name evidence="8" type="ORF">H8S01_04600</name>
</gene>